<dbReference type="InterPro" id="IPR002110">
    <property type="entry name" value="Ankyrin_rpt"/>
</dbReference>
<dbReference type="SUPFAM" id="SSF48403">
    <property type="entry name" value="Ankyrin repeat"/>
    <property type="match status" value="1"/>
</dbReference>
<evidence type="ECO:0000256" key="1">
    <source>
        <dbReference type="PROSITE-ProRule" id="PRU00023"/>
    </source>
</evidence>
<dbReference type="PANTHER" id="PTHR24121">
    <property type="entry name" value="NO MECHANORECEPTOR POTENTIAL C, ISOFORM D-RELATED"/>
    <property type="match status" value="1"/>
</dbReference>
<dbReference type="AlphaFoldDB" id="A0AAD9EDA4"/>
<evidence type="ECO:0000313" key="2">
    <source>
        <dbReference type="EMBL" id="KAK1843467.1"/>
    </source>
</evidence>
<accession>A0AAD9EDA4</accession>
<reference evidence="2" key="1">
    <citation type="submission" date="2023-01" db="EMBL/GenBank/DDBJ databases">
        <title>Colletotrichum chrysophilum M932 genome sequence.</title>
        <authorList>
            <person name="Baroncelli R."/>
        </authorList>
    </citation>
    <scope>NUCLEOTIDE SEQUENCE</scope>
    <source>
        <strain evidence="2">M932</strain>
    </source>
</reference>
<proteinExistence type="predicted"/>
<keyword evidence="1" id="KW-0040">ANK repeat</keyword>
<organism evidence="2 3">
    <name type="scientific">Colletotrichum chrysophilum</name>
    <dbReference type="NCBI Taxonomy" id="1836956"/>
    <lineage>
        <taxon>Eukaryota</taxon>
        <taxon>Fungi</taxon>
        <taxon>Dikarya</taxon>
        <taxon>Ascomycota</taxon>
        <taxon>Pezizomycotina</taxon>
        <taxon>Sordariomycetes</taxon>
        <taxon>Hypocreomycetidae</taxon>
        <taxon>Glomerellales</taxon>
        <taxon>Glomerellaceae</taxon>
        <taxon>Colletotrichum</taxon>
        <taxon>Colletotrichum gloeosporioides species complex</taxon>
    </lineage>
</organism>
<dbReference type="Pfam" id="PF12796">
    <property type="entry name" value="Ank_2"/>
    <property type="match status" value="2"/>
</dbReference>
<dbReference type="PROSITE" id="PS50088">
    <property type="entry name" value="ANK_REPEAT"/>
    <property type="match status" value="1"/>
</dbReference>
<keyword evidence="3" id="KW-1185">Reference proteome</keyword>
<dbReference type="PROSITE" id="PS50297">
    <property type="entry name" value="ANK_REP_REGION"/>
    <property type="match status" value="1"/>
</dbReference>
<evidence type="ECO:0000313" key="3">
    <source>
        <dbReference type="Proteomes" id="UP001243330"/>
    </source>
</evidence>
<dbReference type="Proteomes" id="UP001243330">
    <property type="component" value="Unassembled WGS sequence"/>
</dbReference>
<protein>
    <submittedName>
        <fullName evidence="2">Ankyrin-2 ankyrin</fullName>
    </submittedName>
</protein>
<sequence length="473" mass="52906">MTDQTLYENAHEALGGDFVVPRHDPISEESLAKLPIGVQIRHMIRKLRLAIQRGGSCDFKPLSELARQLAAERSTLEGRFRLTLFNHFGLYSYDLTLCITRAAFSPIVSREFLSEPFIRIWVRDCILGSAYGRNRDYSFPITRFAEIWNADSDSTNLFTLAGGEAGPFETMSLLYIAVICNKPRVARILIRDDPNQDLRTNFEGYNAFHYAAFLGFVDCYRELWQCNGAKTMESKRGLGDLPLHIAALHGHKHMVEYLLSVHSDDKDHINARNSSAKTPLMVAAMSGASDVVQFLLGCPEVDLTASDREGKTALDYAGEKESVFLLILSKLPDQYFNTLLELENTPLHRLAERAGQKAMQLVLSLPSIMPDKEDGDGETPLCYAVRSGNLEAVKALGIRRDVNVMKLSTALPKYPDSLVEFAKDLAKLHGSWSQILDWLKIHCKELEVDLADWGIRDEGGTQGAGGYQQNSNF</sequence>
<dbReference type="PANTHER" id="PTHR24121:SF21">
    <property type="entry name" value="ANKYRIN REPEAT FAMILY PROTEIN"/>
    <property type="match status" value="1"/>
</dbReference>
<dbReference type="SMART" id="SM00248">
    <property type="entry name" value="ANK"/>
    <property type="match status" value="6"/>
</dbReference>
<gene>
    <name evidence="2" type="ORF">CCHR01_13921</name>
</gene>
<dbReference type="EMBL" id="JAQOWY010000357">
    <property type="protein sequence ID" value="KAK1843467.1"/>
    <property type="molecule type" value="Genomic_DNA"/>
</dbReference>
<dbReference type="InterPro" id="IPR036770">
    <property type="entry name" value="Ankyrin_rpt-contain_sf"/>
</dbReference>
<name>A0AAD9EDA4_9PEZI</name>
<dbReference type="Gene3D" id="1.25.40.20">
    <property type="entry name" value="Ankyrin repeat-containing domain"/>
    <property type="match status" value="2"/>
</dbReference>
<feature type="repeat" description="ANK" evidence="1">
    <location>
        <begin position="238"/>
        <end position="264"/>
    </location>
</feature>
<comment type="caution">
    <text evidence="2">The sequence shown here is derived from an EMBL/GenBank/DDBJ whole genome shotgun (WGS) entry which is preliminary data.</text>
</comment>